<gene>
    <name evidence="1" type="ORF">NXF25_004287</name>
</gene>
<name>A0AAW1BVK1_CROAD</name>
<comment type="caution">
    <text evidence="1">The sequence shown here is derived from an EMBL/GenBank/DDBJ whole genome shotgun (WGS) entry which is preliminary data.</text>
</comment>
<organism evidence="1 2">
    <name type="scientific">Crotalus adamanteus</name>
    <name type="common">Eastern diamondback rattlesnake</name>
    <dbReference type="NCBI Taxonomy" id="8729"/>
    <lineage>
        <taxon>Eukaryota</taxon>
        <taxon>Metazoa</taxon>
        <taxon>Chordata</taxon>
        <taxon>Craniata</taxon>
        <taxon>Vertebrata</taxon>
        <taxon>Euteleostomi</taxon>
        <taxon>Lepidosauria</taxon>
        <taxon>Squamata</taxon>
        <taxon>Bifurcata</taxon>
        <taxon>Unidentata</taxon>
        <taxon>Episquamata</taxon>
        <taxon>Toxicofera</taxon>
        <taxon>Serpentes</taxon>
        <taxon>Colubroidea</taxon>
        <taxon>Viperidae</taxon>
        <taxon>Crotalinae</taxon>
        <taxon>Crotalus</taxon>
    </lineage>
</organism>
<dbReference type="EMBL" id="JAOTOJ010000002">
    <property type="protein sequence ID" value="KAK9405513.1"/>
    <property type="molecule type" value="Genomic_DNA"/>
</dbReference>
<keyword evidence="2" id="KW-1185">Reference proteome</keyword>
<feature type="non-terminal residue" evidence="1">
    <location>
        <position position="1"/>
    </location>
</feature>
<accession>A0AAW1BVK1</accession>
<evidence type="ECO:0000313" key="1">
    <source>
        <dbReference type="EMBL" id="KAK9405513.1"/>
    </source>
</evidence>
<protein>
    <submittedName>
        <fullName evidence="1">Uncharacterized protein</fullName>
    </submittedName>
</protein>
<dbReference type="AlphaFoldDB" id="A0AAW1BVK1"/>
<sequence length="208" mass="24044">PPSLRVEHGADFALPSVSQLLDRCCFSGWIGSTTFPICSSWEQNKTCLRRDGWVRRMCNLVVSTERRAGPTIHVDFQLLQRPRDPKSVLWLQIRQHSLFNHHQHPTRGRSNILLWRKLRFCIRFSHAVKRGSEVEAVLNFEKKRDVYKILDVLNSPLTICNFGISAGKVHFSKMPRVQFYAYLPRSKVLLAQTDSSSSKHGMACWKCH</sequence>
<dbReference type="Proteomes" id="UP001474421">
    <property type="component" value="Unassembled WGS sequence"/>
</dbReference>
<reference evidence="1 2" key="1">
    <citation type="journal article" date="2024" name="Proc. Natl. Acad. Sci. U.S.A.">
        <title>The genetic regulatory architecture and epigenomic basis for age-related changes in rattlesnake venom.</title>
        <authorList>
            <person name="Hogan M.P."/>
            <person name="Holding M.L."/>
            <person name="Nystrom G.S."/>
            <person name="Colston T.J."/>
            <person name="Bartlett D.A."/>
            <person name="Mason A.J."/>
            <person name="Ellsworth S.A."/>
            <person name="Rautsaw R.M."/>
            <person name="Lawrence K.C."/>
            <person name="Strickland J.L."/>
            <person name="He B."/>
            <person name="Fraser P."/>
            <person name="Margres M.J."/>
            <person name="Gilbert D.M."/>
            <person name="Gibbs H.L."/>
            <person name="Parkinson C.L."/>
            <person name="Rokyta D.R."/>
        </authorList>
    </citation>
    <scope>NUCLEOTIDE SEQUENCE [LARGE SCALE GENOMIC DNA]</scope>
    <source>
        <strain evidence="1">DRR0105</strain>
    </source>
</reference>
<proteinExistence type="predicted"/>
<evidence type="ECO:0000313" key="2">
    <source>
        <dbReference type="Proteomes" id="UP001474421"/>
    </source>
</evidence>